<keyword evidence="2" id="KW-1185">Reference proteome</keyword>
<sequence>MSSGGFSDLRFVCNGQSLNVHKAIVCLQSPPIKAAVEGNFEESQTATINMDNFQPSTVTALVEYFYTGGYGSLSTSDNAVGVSQTPSDLESSSSSPDTATLLLDHIRVNAIGNYYQVDGLMTAANQKIKHLHESSKADKSWVASLPAAIQLALSCTANEGLLDILAEVTAKELASIIHLEDFNSIKPIYGFAGKVLHGCWGRIQGLLNENDQLKSDLSSKDFERRAAEREHERVQSHYRRMEQCLTVLNSTSFCRNTNCGAEFWCAIDAKECIVRCGKCRCRHYS</sequence>
<evidence type="ECO:0000313" key="1">
    <source>
        <dbReference type="EMBL" id="RAH68266.1"/>
    </source>
</evidence>
<proteinExistence type="predicted"/>
<dbReference type="Proteomes" id="UP000249661">
    <property type="component" value="Unassembled WGS sequence"/>
</dbReference>
<protein>
    <submittedName>
        <fullName evidence="1">Uncharacterized protein</fullName>
    </submittedName>
</protein>
<evidence type="ECO:0000313" key="2">
    <source>
        <dbReference type="Proteomes" id="UP000249661"/>
    </source>
</evidence>
<dbReference type="EMBL" id="KZ824967">
    <property type="protein sequence ID" value="RAH68266.1"/>
    <property type="molecule type" value="Genomic_DNA"/>
</dbReference>
<gene>
    <name evidence="1" type="ORF">BO66DRAFT_440193</name>
</gene>
<name>A0ACD1H3E3_9EURO</name>
<organism evidence="1 2">
    <name type="scientific">Aspergillus aculeatinus CBS 121060</name>
    <dbReference type="NCBI Taxonomy" id="1448322"/>
    <lineage>
        <taxon>Eukaryota</taxon>
        <taxon>Fungi</taxon>
        <taxon>Dikarya</taxon>
        <taxon>Ascomycota</taxon>
        <taxon>Pezizomycotina</taxon>
        <taxon>Eurotiomycetes</taxon>
        <taxon>Eurotiomycetidae</taxon>
        <taxon>Eurotiales</taxon>
        <taxon>Aspergillaceae</taxon>
        <taxon>Aspergillus</taxon>
        <taxon>Aspergillus subgen. Circumdati</taxon>
    </lineage>
</organism>
<accession>A0ACD1H3E3</accession>
<reference evidence="1" key="1">
    <citation type="submission" date="2018-02" db="EMBL/GenBank/DDBJ databases">
        <title>The genomes of Aspergillus section Nigri reveals drivers in fungal speciation.</title>
        <authorList>
            <consortium name="DOE Joint Genome Institute"/>
            <person name="Vesth T.C."/>
            <person name="Nybo J."/>
            <person name="Theobald S."/>
            <person name="Brandl J."/>
            <person name="Frisvad J.C."/>
            <person name="Nielsen K.F."/>
            <person name="Lyhne E.K."/>
            <person name="Kogle M.E."/>
            <person name="Kuo A."/>
            <person name="Riley R."/>
            <person name="Clum A."/>
            <person name="Nolan M."/>
            <person name="Lipzen A."/>
            <person name="Salamov A."/>
            <person name="Henrissat B."/>
            <person name="Wiebenga A."/>
            <person name="De vries R.P."/>
            <person name="Grigoriev I.V."/>
            <person name="Mortensen U.H."/>
            <person name="Andersen M.R."/>
            <person name="Baker S.E."/>
        </authorList>
    </citation>
    <scope>NUCLEOTIDE SEQUENCE</scope>
    <source>
        <strain evidence="1">CBS 121060</strain>
    </source>
</reference>